<evidence type="ECO:0000313" key="2">
    <source>
        <dbReference type="Proteomes" id="UP000735302"/>
    </source>
</evidence>
<organism evidence="1 2">
    <name type="scientific">Plakobranchus ocellatus</name>
    <dbReference type="NCBI Taxonomy" id="259542"/>
    <lineage>
        <taxon>Eukaryota</taxon>
        <taxon>Metazoa</taxon>
        <taxon>Spiralia</taxon>
        <taxon>Lophotrochozoa</taxon>
        <taxon>Mollusca</taxon>
        <taxon>Gastropoda</taxon>
        <taxon>Heterobranchia</taxon>
        <taxon>Euthyneura</taxon>
        <taxon>Panpulmonata</taxon>
        <taxon>Sacoglossa</taxon>
        <taxon>Placobranchoidea</taxon>
        <taxon>Plakobranchidae</taxon>
        <taxon>Plakobranchus</taxon>
    </lineage>
</organism>
<accession>A0AAV3Z4V2</accession>
<sequence length="253" mass="27663">MPDDMYEPYIKDILLLEDGSLVATDNKNKSLKMAGVSDLGDPTLVRLHLKTQPWGVAKLQVNVIAVTGHQCVYIVTKTEELHLQSTVRTRKDYWSLTALSPINLALTCKFPPSIDVIDITGRKLRTIDTDGSGNPLFQVPQYISGLYDKVLVSDRDARTLTCVDQHGGPVFTFPGDLGQDLAEPKSVCASKNGRVFLVQGEEVWLLTGEGKLVNKLIREVGGARAVSEENGTLCVAIDGKGVAYYKVIDMNSV</sequence>
<dbReference type="Gene3D" id="2.120.10.30">
    <property type="entry name" value="TolB, C-terminal domain"/>
    <property type="match status" value="1"/>
</dbReference>
<gene>
    <name evidence="1" type="ORF">PoB_001598800</name>
</gene>
<name>A0AAV3Z4V2_9GAST</name>
<protein>
    <submittedName>
        <fullName evidence="1">Tripartite motif-containing protein 56</fullName>
    </submittedName>
</protein>
<dbReference type="AlphaFoldDB" id="A0AAV3Z4V2"/>
<dbReference type="EMBL" id="BLXT01001936">
    <property type="protein sequence ID" value="GFN89482.1"/>
    <property type="molecule type" value="Genomic_DNA"/>
</dbReference>
<proteinExistence type="predicted"/>
<keyword evidence="2" id="KW-1185">Reference proteome</keyword>
<dbReference type="Proteomes" id="UP000735302">
    <property type="component" value="Unassembled WGS sequence"/>
</dbReference>
<evidence type="ECO:0000313" key="1">
    <source>
        <dbReference type="EMBL" id="GFN89482.1"/>
    </source>
</evidence>
<reference evidence="1 2" key="1">
    <citation type="journal article" date="2021" name="Elife">
        <title>Chloroplast acquisition without the gene transfer in kleptoplastic sea slugs, Plakobranchus ocellatus.</title>
        <authorList>
            <person name="Maeda T."/>
            <person name="Takahashi S."/>
            <person name="Yoshida T."/>
            <person name="Shimamura S."/>
            <person name="Takaki Y."/>
            <person name="Nagai Y."/>
            <person name="Toyoda A."/>
            <person name="Suzuki Y."/>
            <person name="Arimoto A."/>
            <person name="Ishii H."/>
            <person name="Satoh N."/>
            <person name="Nishiyama T."/>
            <person name="Hasebe M."/>
            <person name="Maruyama T."/>
            <person name="Minagawa J."/>
            <person name="Obokata J."/>
            <person name="Shigenobu S."/>
        </authorList>
    </citation>
    <scope>NUCLEOTIDE SEQUENCE [LARGE SCALE GENOMIC DNA]</scope>
</reference>
<dbReference type="SUPFAM" id="SSF63829">
    <property type="entry name" value="Calcium-dependent phosphotriesterase"/>
    <property type="match status" value="1"/>
</dbReference>
<dbReference type="InterPro" id="IPR011042">
    <property type="entry name" value="6-blade_b-propeller_TolB-like"/>
</dbReference>
<comment type="caution">
    <text evidence="1">The sequence shown here is derived from an EMBL/GenBank/DDBJ whole genome shotgun (WGS) entry which is preliminary data.</text>
</comment>